<feature type="region of interest" description="Disordered" evidence="11">
    <location>
        <begin position="675"/>
        <end position="696"/>
    </location>
</feature>
<dbReference type="Gene3D" id="3.90.190.10">
    <property type="entry name" value="Protein tyrosine phosphatase superfamily"/>
    <property type="match status" value="1"/>
</dbReference>
<dbReference type="InterPro" id="IPR036860">
    <property type="entry name" value="SH2_dom_sf"/>
</dbReference>
<feature type="region of interest" description="Disordered" evidence="11">
    <location>
        <begin position="516"/>
        <end position="560"/>
    </location>
</feature>
<feature type="compositionally biased region" description="Low complexity" evidence="11">
    <location>
        <begin position="1499"/>
        <end position="1516"/>
    </location>
</feature>
<evidence type="ECO:0000259" key="15">
    <source>
        <dbReference type="PROSITE" id="PS51182"/>
    </source>
</evidence>
<evidence type="ECO:0000256" key="1">
    <source>
        <dbReference type="ARBA" id="ARBA00004282"/>
    </source>
</evidence>
<feature type="region of interest" description="Disordered" evidence="11">
    <location>
        <begin position="471"/>
        <end position="493"/>
    </location>
</feature>
<dbReference type="PROSITE" id="PS00479">
    <property type="entry name" value="ZF_DAG_PE_1"/>
    <property type="match status" value="1"/>
</dbReference>
<evidence type="ECO:0000256" key="4">
    <source>
        <dbReference type="ARBA" id="ARBA00022723"/>
    </source>
</evidence>
<feature type="region of interest" description="Disordered" evidence="11">
    <location>
        <begin position="839"/>
        <end position="1002"/>
    </location>
</feature>
<dbReference type="SMART" id="SM01326">
    <property type="entry name" value="PTEN_C2"/>
    <property type="match status" value="1"/>
</dbReference>
<proteinExistence type="inferred from homology"/>
<evidence type="ECO:0000256" key="6">
    <source>
        <dbReference type="ARBA" id="ARBA00022833"/>
    </source>
</evidence>
<keyword evidence="5" id="KW-0378">Hydrolase</keyword>
<evidence type="ECO:0000259" key="12">
    <source>
        <dbReference type="PROSITE" id="PS50001"/>
    </source>
</evidence>
<feature type="compositionally biased region" description="Low complexity" evidence="11">
    <location>
        <begin position="544"/>
        <end position="556"/>
    </location>
</feature>
<evidence type="ECO:0000256" key="2">
    <source>
        <dbReference type="ARBA" id="ARBA00007881"/>
    </source>
</evidence>
<feature type="domain" description="C2 tensin-type" evidence="15">
    <location>
        <begin position="308"/>
        <end position="435"/>
    </location>
</feature>
<dbReference type="InterPro" id="IPR035012">
    <property type="entry name" value="Tensin-like_SH2"/>
</dbReference>
<dbReference type="InterPro" id="IPR000980">
    <property type="entry name" value="SH2"/>
</dbReference>
<evidence type="ECO:0000313" key="16">
    <source>
        <dbReference type="EMBL" id="KAI9565682.1"/>
    </source>
</evidence>
<feature type="compositionally biased region" description="Polar residues" evidence="11">
    <location>
        <begin position="1463"/>
        <end position="1472"/>
    </location>
</feature>
<evidence type="ECO:0000256" key="7">
    <source>
        <dbReference type="ARBA" id="ARBA00022912"/>
    </source>
</evidence>
<dbReference type="CDD" id="cd01213">
    <property type="entry name" value="PTB_tensin"/>
    <property type="match status" value="1"/>
</dbReference>
<feature type="domain" description="SH2" evidence="12">
    <location>
        <begin position="1536"/>
        <end position="1644"/>
    </location>
</feature>
<evidence type="ECO:0000256" key="5">
    <source>
        <dbReference type="ARBA" id="ARBA00022801"/>
    </source>
</evidence>
<dbReference type="Gene3D" id="2.60.40.1110">
    <property type="match status" value="1"/>
</dbReference>
<feature type="region of interest" description="Disordered" evidence="11">
    <location>
        <begin position="745"/>
        <end position="826"/>
    </location>
</feature>
<evidence type="ECO:0000256" key="10">
    <source>
        <dbReference type="PROSITE-ProRule" id="PRU00191"/>
    </source>
</evidence>
<dbReference type="CDD" id="cd20826">
    <property type="entry name" value="C1_TNS2-like"/>
    <property type="match status" value="1"/>
</dbReference>
<feature type="region of interest" description="Disordered" evidence="11">
    <location>
        <begin position="1450"/>
        <end position="1516"/>
    </location>
</feature>
<feature type="compositionally biased region" description="Polar residues" evidence="11">
    <location>
        <begin position="959"/>
        <end position="993"/>
    </location>
</feature>
<dbReference type="EMBL" id="WJBH02000001">
    <property type="protein sequence ID" value="KAI9565682.1"/>
    <property type="molecule type" value="Genomic_DNA"/>
</dbReference>
<dbReference type="InterPro" id="IPR006020">
    <property type="entry name" value="PTB/PI_dom"/>
</dbReference>
<dbReference type="InterPro" id="IPR046349">
    <property type="entry name" value="C1-like_sf"/>
</dbReference>
<feature type="region of interest" description="Disordered" evidence="11">
    <location>
        <begin position="1138"/>
        <end position="1215"/>
    </location>
</feature>
<evidence type="ECO:0000256" key="9">
    <source>
        <dbReference type="ARBA" id="ARBA00022999"/>
    </source>
</evidence>
<comment type="caution">
    <text evidence="16">The sequence shown here is derived from an EMBL/GenBank/DDBJ whole genome shotgun (WGS) entry which is preliminary data.</text>
</comment>
<feature type="region of interest" description="Disordered" evidence="11">
    <location>
        <begin position="1261"/>
        <end position="1285"/>
    </location>
</feature>
<dbReference type="Proteomes" id="UP000820818">
    <property type="component" value="Linkage Group LG1"/>
</dbReference>
<dbReference type="PROSITE" id="PS51182">
    <property type="entry name" value="C2_TENSIN"/>
    <property type="match status" value="1"/>
</dbReference>
<sequence>MPSCWKLAWCFCSDPGRRPKISSPVHLLLKPPDAELLGHAFKQKQFRRSRPCNLCHQPVKNIGSSCRVCKYTCHRTCEPKVWRACRHSNPSTFKNGTEPLMSRPSSGGRQATISPSRRMDSLSGCTDRGPSSSSSAMDLSFVTERILALSFPPEMDTTTYREALHQAASMLQTKHGDNYMVFNLSLPRKEIGLWNPRVLDVGWPDQLAPPLERLCSVCRALDSWLQADPQHVAVLHSKCGLQRVGVVVAAYCEYTGLCPPNQQDQQSLDRFSMKRFLNERVGGLRTPSDKRYVEYFAGLLSGAIQVNSSPLFLDHVTVVGIPAFQSNGGCRAFFKVYQGSVPVHTSSIYNLHDSARHFTMSLGDRGLALRGDILVKCYHRHRLPVDGRETIFSLQFHTCAVTQHTLVFQRQDLDDACQDLRFPLDGSVRLHFSTSPESRLMGVNETHTRYTVESSTGDPVVRWDSYDTVTDSASCPDDHHRDASSPAGLTQNQRLAHTYGPLDGSLYAKVLKQNNSPKATANSPPPLVVTATTASGGGDHRSASRFSDPSSSSLTSGGTTADYHHLHHHLNHLNHPVQFLNSPHVASTDSGISSAGVVRSGGGSSTHNRDLGGSGSTSASPPHSGRSAESSGAGGVFLDPPPQTPSPVQQQQQLSPLPQALQRMPSIVETRAEIHRDDRDVMMTGSSSSSAPPPSLTATAELDQLLSGMLMNVQNIPDIRPEHRHHYHQRADDIDVDSIQVKFDLTPSRDTTDRSVSSPSHPAARKSNSAYVYESDTVRRAYPTPQTTVSTEAVKMPSGPVPPNPTSPLQQQPSVRPKDIPYHAREDSKPFTYGMVGMANGHHHQENGGAGSVANGTESTMVTSTPVASASINGRNWKESSSNTLNGQQASKRLESPSLVRKFSNGSEPVNISPVRSSPRIPVPSIADPVSPRPIRKLSGSVLLSNGGGAGTSSPTSSEINATSTSNSTIQPVATSSPRLDTSRNRSASTSEMMKTMPTPSPQLQHQISLEETIQDISTSPDSSRMSTSNEMAGLSWLQRQQQKLRERKDSMRRAERNPQEVRLMSELQSSRQFRGQLLQHQQSTTSTIGGQRPVDDAGYLSDVTLFSELDMVNTSREGSPDIRSLYATPLHINTAGTYGQYQQPKTGQVGSGVNKTLSSSNPASPLLTHRSASLERSGRYVSGGGDSIQQQQQQQQQQQRLTLTRQKSDMSHDRERPFVAVKRAHEQHMKTLNTSSGGQLNPNDLLVTAASPYGLIGYHHHDSTSPTDSASMTGTSSEPVSSSRTGLLSTVTDHATTSPTPSSAQAVQQSVNRLGNLDWLIHSLNTNLPDPATLIREPNLTPNLKHLIHGSNSHNSSAQQRSPQHVADQSKSPFNNRHHSFSSSLPARANFVPVTGMANTSTNTNNKFPKSSDSVMSWNSSLSGDLDMSGNRPTTPAFPVIPRTPYLNVHHQGYGGRHSVDSPVTPTSSHSGAGLPPKSPTTQRKERSISPSPSSAYLGQSQSRRSSIQSVSGLSEPQEVSSVHVNFVKDNSRYWYKPNIAREDAINMLKDQSPGTFIVRDSNSFPGAFGLALKVATPPPHVAGKNMADPSSELVRHFLIEPTSKGVRIKGCSNEPVFGSLSALIYQHSVTPLALPIKLVLPESDLIFKDGGSMAVQSLSNPTTQLLTQGAACSLLYLFTMDTESLTGPQAIQRTMTHLLETKPLPVPTIVHFKVSSQGITLTDNERKLFFRRHYPVLTVSYCGLDPEDRRWNQRSEETGLPISSNRCFGFIARKQASKTDNQCHIFAELEAEQPATAIVNFVTKVMMTSSSSSPSKNNV</sequence>
<keyword evidence="7" id="KW-0904">Protein phosphatase</keyword>
<evidence type="ECO:0000259" key="13">
    <source>
        <dbReference type="PROSITE" id="PS50081"/>
    </source>
</evidence>
<dbReference type="InterPro" id="IPR011993">
    <property type="entry name" value="PH-like_dom_sf"/>
</dbReference>
<dbReference type="PROSITE" id="PS50081">
    <property type="entry name" value="ZF_DAG_PE_2"/>
    <property type="match status" value="1"/>
</dbReference>
<dbReference type="PROSITE" id="PS50001">
    <property type="entry name" value="SH2"/>
    <property type="match status" value="1"/>
</dbReference>
<dbReference type="Gene3D" id="2.30.29.30">
    <property type="entry name" value="Pleckstrin-homology domain (PH domain)/Phosphotyrosine-binding domain (PTB)"/>
    <property type="match status" value="1"/>
</dbReference>
<feature type="domain" description="Phosphatase tensin-type" evidence="14">
    <location>
        <begin position="128"/>
        <end position="303"/>
    </location>
</feature>
<keyword evidence="4" id="KW-0479">Metal-binding</keyword>
<feature type="domain" description="Phorbol-ester/DAG-type" evidence="13">
    <location>
        <begin position="38"/>
        <end position="85"/>
    </location>
</feature>
<gene>
    <name evidence="16" type="ORF">GHT06_009474</name>
</gene>
<feature type="region of interest" description="Disordered" evidence="11">
    <location>
        <begin position="1017"/>
        <end position="1058"/>
    </location>
</feature>
<feature type="compositionally biased region" description="Low complexity" evidence="11">
    <location>
        <begin position="912"/>
        <end position="926"/>
    </location>
</feature>
<dbReference type="SMART" id="SM00109">
    <property type="entry name" value="C1"/>
    <property type="match status" value="1"/>
</dbReference>
<dbReference type="SUPFAM" id="SSF57889">
    <property type="entry name" value="Cysteine-rich domain"/>
    <property type="match status" value="1"/>
</dbReference>
<dbReference type="InterPro" id="IPR002219">
    <property type="entry name" value="PKC_DAG/PE"/>
</dbReference>
<feature type="compositionally biased region" description="Low complexity" evidence="11">
    <location>
        <begin position="1018"/>
        <end position="1029"/>
    </location>
</feature>
<evidence type="ECO:0000259" key="14">
    <source>
        <dbReference type="PROSITE" id="PS51181"/>
    </source>
</evidence>
<accession>A0AAD5PZW5</accession>
<dbReference type="InterPro" id="IPR013625">
    <property type="entry name" value="PTB"/>
</dbReference>
<dbReference type="SMART" id="SM00462">
    <property type="entry name" value="PTB"/>
    <property type="match status" value="1"/>
</dbReference>
<feature type="compositionally biased region" description="Low complexity" evidence="11">
    <location>
        <begin position="684"/>
        <end position="696"/>
    </location>
</feature>
<dbReference type="GO" id="GO:0004721">
    <property type="term" value="F:phosphoprotein phosphatase activity"/>
    <property type="evidence" value="ECO:0007669"/>
    <property type="project" value="UniProtKB-KW"/>
</dbReference>
<dbReference type="Gene3D" id="3.30.505.10">
    <property type="entry name" value="SH2 domain"/>
    <property type="match status" value="1"/>
</dbReference>
<name>A0AAD5PZW5_9CRUS</name>
<feature type="region of interest" description="Disordered" evidence="11">
    <location>
        <begin position="581"/>
        <end position="662"/>
    </location>
</feature>
<dbReference type="Pfam" id="PF10409">
    <property type="entry name" value="PTEN_C2"/>
    <property type="match status" value="1"/>
</dbReference>
<dbReference type="InterPro" id="IPR051484">
    <property type="entry name" value="Tensin_PTEN_phosphatase"/>
</dbReference>
<dbReference type="InterPro" id="IPR033929">
    <property type="entry name" value="Tensin_PTB"/>
</dbReference>
<dbReference type="SUPFAM" id="SSF52799">
    <property type="entry name" value="(Phosphotyrosine protein) phosphatases II"/>
    <property type="match status" value="1"/>
</dbReference>
<feature type="compositionally biased region" description="Basic and acidic residues" evidence="11">
    <location>
        <begin position="1044"/>
        <end position="1058"/>
    </location>
</feature>
<keyword evidence="9 10" id="KW-0727">SH2 domain</keyword>
<evidence type="ECO:0008006" key="18">
    <source>
        <dbReference type="Google" id="ProtNLM"/>
    </source>
</evidence>
<organism evidence="16 17">
    <name type="scientific">Daphnia sinensis</name>
    <dbReference type="NCBI Taxonomy" id="1820382"/>
    <lineage>
        <taxon>Eukaryota</taxon>
        <taxon>Metazoa</taxon>
        <taxon>Ecdysozoa</taxon>
        <taxon>Arthropoda</taxon>
        <taxon>Crustacea</taxon>
        <taxon>Branchiopoda</taxon>
        <taxon>Diplostraca</taxon>
        <taxon>Cladocera</taxon>
        <taxon>Anomopoda</taxon>
        <taxon>Daphniidae</taxon>
        <taxon>Daphnia</taxon>
        <taxon>Daphnia similis group</taxon>
    </lineage>
</organism>
<feature type="compositionally biased region" description="Polar residues" evidence="11">
    <location>
        <begin position="1265"/>
        <end position="1285"/>
    </location>
</feature>
<dbReference type="CDD" id="cd09927">
    <property type="entry name" value="SH2_Tensin_like"/>
    <property type="match status" value="1"/>
</dbReference>
<feature type="region of interest" description="Disordered" evidence="11">
    <location>
        <begin position="1347"/>
        <end position="1386"/>
    </location>
</feature>
<dbReference type="InterPro" id="IPR029023">
    <property type="entry name" value="Tensin_phosphatase"/>
</dbReference>
<comment type="subcellular location">
    <subcellularLocation>
        <location evidence="1">Cell junction</location>
    </subcellularLocation>
</comment>
<dbReference type="SUPFAM" id="SSF55550">
    <property type="entry name" value="SH2 domain"/>
    <property type="match status" value="1"/>
</dbReference>
<feature type="region of interest" description="Disordered" evidence="11">
    <location>
        <begin position="1076"/>
        <end position="1096"/>
    </location>
</feature>
<feature type="compositionally biased region" description="Low complexity" evidence="11">
    <location>
        <begin position="1190"/>
        <end position="1200"/>
    </location>
</feature>
<keyword evidence="8" id="KW-0965">Cell junction</keyword>
<dbReference type="Pfam" id="PF00017">
    <property type="entry name" value="SH2"/>
    <property type="match status" value="1"/>
</dbReference>
<reference evidence="16 17" key="1">
    <citation type="submission" date="2022-05" db="EMBL/GenBank/DDBJ databases">
        <title>A multi-omics perspective on studying reproductive biology in Daphnia sinensis.</title>
        <authorList>
            <person name="Jia J."/>
        </authorList>
    </citation>
    <scope>NUCLEOTIDE SEQUENCE [LARGE SCALE GENOMIC DNA]</scope>
    <source>
        <strain evidence="16 17">WSL</strain>
    </source>
</reference>
<dbReference type="InterPro" id="IPR035892">
    <property type="entry name" value="C2_domain_sf"/>
</dbReference>
<feature type="compositionally biased region" description="Low complexity" evidence="11">
    <location>
        <begin position="646"/>
        <end position="659"/>
    </location>
</feature>
<dbReference type="SUPFAM" id="SSF49562">
    <property type="entry name" value="C2 domain (Calcium/lipid-binding domain, CaLB)"/>
    <property type="match status" value="1"/>
</dbReference>
<feature type="compositionally biased region" description="Polar residues" evidence="11">
    <location>
        <begin position="1138"/>
        <end position="1164"/>
    </location>
</feature>
<dbReference type="Pfam" id="PF08416">
    <property type="entry name" value="PTB"/>
    <property type="match status" value="1"/>
</dbReference>
<dbReference type="GO" id="GO:0046872">
    <property type="term" value="F:metal ion binding"/>
    <property type="evidence" value="ECO:0007669"/>
    <property type="project" value="UniProtKB-KW"/>
</dbReference>
<evidence type="ECO:0000256" key="11">
    <source>
        <dbReference type="SAM" id="MobiDB-lite"/>
    </source>
</evidence>
<evidence type="ECO:0000256" key="8">
    <source>
        <dbReference type="ARBA" id="ARBA00022949"/>
    </source>
</evidence>
<feature type="compositionally biased region" description="Polar residues" evidence="11">
    <location>
        <begin position="754"/>
        <end position="770"/>
    </location>
</feature>
<feature type="compositionally biased region" description="Basic and acidic residues" evidence="11">
    <location>
        <begin position="816"/>
        <end position="826"/>
    </location>
</feature>
<comment type="similarity">
    <text evidence="2">Belongs to the PTEN phosphatase protein family.</text>
</comment>
<feature type="region of interest" description="Disordered" evidence="11">
    <location>
        <begin position="95"/>
        <end position="136"/>
    </location>
</feature>
<dbReference type="InterPro" id="IPR029021">
    <property type="entry name" value="Prot-tyrosine_phosphatase-like"/>
</dbReference>
<feature type="compositionally biased region" description="Polar residues" evidence="11">
    <location>
        <begin position="103"/>
        <end position="115"/>
    </location>
</feature>
<evidence type="ECO:0000256" key="3">
    <source>
        <dbReference type="ARBA" id="ARBA00022553"/>
    </source>
</evidence>
<dbReference type="SMART" id="SM00252">
    <property type="entry name" value="SH2"/>
    <property type="match status" value="1"/>
</dbReference>
<dbReference type="SUPFAM" id="SSF50729">
    <property type="entry name" value="PH domain-like"/>
    <property type="match status" value="1"/>
</dbReference>
<feature type="compositionally biased region" description="Polar residues" evidence="11">
    <location>
        <begin position="1351"/>
        <end position="1386"/>
    </location>
</feature>
<dbReference type="GO" id="GO:0005925">
    <property type="term" value="C:focal adhesion"/>
    <property type="evidence" value="ECO:0007669"/>
    <property type="project" value="TreeGrafter"/>
</dbReference>
<feature type="compositionally biased region" description="Polar residues" evidence="11">
    <location>
        <begin position="854"/>
        <end position="891"/>
    </location>
</feature>
<keyword evidence="17" id="KW-1185">Reference proteome</keyword>
<keyword evidence="3" id="KW-0597">Phosphoprotein</keyword>
<dbReference type="InterPro" id="IPR014020">
    <property type="entry name" value="Tensin_C2-dom"/>
</dbReference>
<protein>
    <recommendedName>
        <fullName evidence="18">Tensin</fullName>
    </recommendedName>
</protein>
<evidence type="ECO:0000313" key="17">
    <source>
        <dbReference type="Proteomes" id="UP000820818"/>
    </source>
</evidence>
<feature type="compositionally biased region" description="Low complexity" evidence="11">
    <location>
        <begin position="1077"/>
        <end position="1088"/>
    </location>
</feature>
<dbReference type="PANTHER" id="PTHR45734">
    <property type="entry name" value="TENSIN"/>
    <property type="match status" value="1"/>
</dbReference>
<dbReference type="Gene3D" id="3.30.60.20">
    <property type="match status" value="1"/>
</dbReference>
<dbReference type="PROSITE" id="PS51181">
    <property type="entry name" value="PPASE_TENSIN"/>
    <property type="match status" value="1"/>
</dbReference>
<dbReference type="PANTHER" id="PTHR45734:SF10">
    <property type="entry name" value="BLISTERY, ISOFORM A"/>
    <property type="match status" value="1"/>
</dbReference>
<keyword evidence="6" id="KW-0862">Zinc</keyword>